<evidence type="ECO:0000256" key="6">
    <source>
        <dbReference type="ARBA" id="ARBA00023125"/>
    </source>
</evidence>
<keyword evidence="3 8" id="KW-0597">Phosphoprotein</keyword>
<dbReference type="PANTHER" id="PTHR42713">
    <property type="entry name" value="HISTIDINE KINASE-RELATED"/>
    <property type="match status" value="1"/>
</dbReference>
<protein>
    <submittedName>
        <fullName evidence="11">DNA-binding response regulator</fullName>
    </submittedName>
</protein>
<dbReference type="InterPro" id="IPR011006">
    <property type="entry name" value="CheY-like_superfamily"/>
</dbReference>
<keyword evidence="4" id="KW-0902">Two-component regulatory system</keyword>
<keyword evidence="6 11" id="KW-0238">DNA-binding</keyword>
<feature type="domain" description="HTH araC/xylS-type" evidence="9">
    <location>
        <begin position="148"/>
        <end position="245"/>
    </location>
</feature>
<name>A0A2R5EVP8_9BACL</name>
<dbReference type="RefSeq" id="WP_108994390.1">
    <property type="nucleotide sequence ID" value="NZ_BDQX01000251.1"/>
</dbReference>
<dbReference type="GO" id="GO:0000160">
    <property type="term" value="P:phosphorelay signal transduction system"/>
    <property type="evidence" value="ECO:0007669"/>
    <property type="project" value="UniProtKB-KW"/>
</dbReference>
<gene>
    <name evidence="11" type="ORF">PAT3040_04389</name>
</gene>
<dbReference type="PRINTS" id="PR00032">
    <property type="entry name" value="HTHARAC"/>
</dbReference>
<dbReference type="PROSITE" id="PS01124">
    <property type="entry name" value="HTH_ARAC_FAMILY_2"/>
    <property type="match status" value="1"/>
</dbReference>
<keyword evidence="7" id="KW-0804">Transcription</keyword>
<evidence type="ECO:0000256" key="1">
    <source>
        <dbReference type="ARBA" id="ARBA00004496"/>
    </source>
</evidence>
<evidence type="ECO:0000313" key="12">
    <source>
        <dbReference type="Proteomes" id="UP000245202"/>
    </source>
</evidence>
<feature type="domain" description="Response regulatory" evidence="10">
    <location>
        <begin position="3"/>
        <end position="122"/>
    </location>
</feature>
<evidence type="ECO:0000259" key="10">
    <source>
        <dbReference type="PROSITE" id="PS50110"/>
    </source>
</evidence>
<evidence type="ECO:0000256" key="4">
    <source>
        <dbReference type="ARBA" id="ARBA00023012"/>
    </source>
</evidence>
<dbReference type="SUPFAM" id="SSF52172">
    <property type="entry name" value="CheY-like"/>
    <property type="match status" value="1"/>
</dbReference>
<evidence type="ECO:0000256" key="2">
    <source>
        <dbReference type="ARBA" id="ARBA00022490"/>
    </source>
</evidence>
<keyword evidence="5" id="KW-0805">Transcription regulation</keyword>
<dbReference type="Pfam" id="PF12833">
    <property type="entry name" value="HTH_18"/>
    <property type="match status" value="1"/>
</dbReference>
<accession>A0A2R5EVP8</accession>
<comment type="subcellular location">
    <subcellularLocation>
        <location evidence="1">Cytoplasm</location>
    </subcellularLocation>
</comment>
<dbReference type="Pfam" id="PF00072">
    <property type="entry name" value="Response_reg"/>
    <property type="match status" value="1"/>
</dbReference>
<dbReference type="Gene3D" id="3.40.50.2300">
    <property type="match status" value="1"/>
</dbReference>
<dbReference type="GO" id="GO:0005737">
    <property type="term" value="C:cytoplasm"/>
    <property type="evidence" value="ECO:0007669"/>
    <property type="project" value="UniProtKB-SubCell"/>
</dbReference>
<evidence type="ECO:0000256" key="5">
    <source>
        <dbReference type="ARBA" id="ARBA00023015"/>
    </source>
</evidence>
<keyword evidence="12" id="KW-1185">Reference proteome</keyword>
<dbReference type="SMART" id="SM00342">
    <property type="entry name" value="HTH_ARAC"/>
    <property type="match status" value="1"/>
</dbReference>
<dbReference type="Gene3D" id="1.10.10.60">
    <property type="entry name" value="Homeodomain-like"/>
    <property type="match status" value="2"/>
</dbReference>
<dbReference type="Proteomes" id="UP000245202">
    <property type="component" value="Unassembled WGS sequence"/>
</dbReference>
<dbReference type="InterPro" id="IPR051552">
    <property type="entry name" value="HptR"/>
</dbReference>
<dbReference type="InterPro" id="IPR001789">
    <property type="entry name" value="Sig_transdc_resp-reg_receiver"/>
</dbReference>
<evidence type="ECO:0000256" key="7">
    <source>
        <dbReference type="ARBA" id="ARBA00023163"/>
    </source>
</evidence>
<keyword evidence="2" id="KW-0963">Cytoplasm</keyword>
<dbReference type="SMART" id="SM00448">
    <property type="entry name" value="REC"/>
    <property type="match status" value="1"/>
</dbReference>
<dbReference type="PROSITE" id="PS50110">
    <property type="entry name" value="RESPONSE_REGULATORY"/>
    <property type="match status" value="1"/>
</dbReference>
<evidence type="ECO:0000259" key="9">
    <source>
        <dbReference type="PROSITE" id="PS01124"/>
    </source>
</evidence>
<dbReference type="PANTHER" id="PTHR42713:SF3">
    <property type="entry name" value="TRANSCRIPTIONAL REGULATORY PROTEIN HPTR"/>
    <property type="match status" value="1"/>
</dbReference>
<reference evidence="11 12" key="1">
    <citation type="submission" date="2017-08" db="EMBL/GenBank/DDBJ databases">
        <title>Substantial Increase in Enzyme Production by Combined Drug-Resistance Mutations in Paenibacillus agaridevorans.</title>
        <authorList>
            <person name="Tanaka Y."/>
            <person name="Funane K."/>
            <person name="Hosaka T."/>
            <person name="Shiwa Y."/>
            <person name="Fujita N."/>
            <person name="Miyazaki T."/>
            <person name="Yoshikawa H."/>
            <person name="Murakami K."/>
            <person name="Kasahara K."/>
            <person name="Inaoka T."/>
            <person name="Hiraga Y."/>
            <person name="Ochi K."/>
        </authorList>
    </citation>
    <scope>NUCLEOTIDE SEQUENCE [LARGE SCALE GENOMIC DNA]</scope>
    <source>
        <strain evidence="11 12">T-3040</strain>
    </source>
</reference>
<dbReference type="EMBL" id="BDQX01000251">
    <property type="protein sequence ID" value="GBG09729.1"/>
    <property type="molecule type" value="Genomic_DNA"/>
</dbReference>
<dbReference type="GO" id="GO:0003700">
    <property type="term" value="F:DNA-binding transcription factor activity"/>
    <property type="evidence" value="ECO:0007669"/>
    <property type="project" value="InterPro"/>
</dbReference>
<proteinExistence type="predicted"/>
<comment type="caution">
    <text evidence="11">The sequence shown here is derived from an EMBL/GenBank/DDBJ whole genome shotgun (WGS) entry which is preliminary data.</text>
</comment>
<sequence length="250" mass="29054">MFNLLLVDDEADAREALSNYFPWNEVGFRIAGQAGNGKEALEFLLKNDPPIDVILTDIKMPVMSGIELAEAVYERKHDAQVIFLSSYREFEYAQKALKYRVKNYIVKPAKYQMLLDVFGQLRVELEEQRRERPARDDEGASEEGLLIARIKAYVRSEYRDATLDHAAQQVHLNANYLSFLFKQKTGQNFSDYLIRVKMEVALKLLRDMRYKTYEISEMVGYANAKNFTRTFKSFYGKTPSEYRNGLHAMP</sequence>
<evidence type="ECO:0000256" key="8">
    <source>
        <dbReference type="PROSITE-ProRule" id="PRU00169"/>
    </source>
</evidence>
<dbReference type="AlphaFoldDB" id="A0A2R5EVP8"/>
<dbReference type="CDD" id="cd17536">
    <property type="entry name" value="REC_YesN-like"/>
    <property type="match status" value="1"/>
</dbReference>
<feature type="modified residue" description="4-aspartylphosphate" evidence="8">
    <location>
        <position position="57"/>
    </location>
</feature>
<dbReference type="InterPro" id="IPR018060">
    <property type="entry name" value="HTH_AraC"/>
</dbReference>
<organism evidence="11 12">
    <name type="scientific">Paenibacillus agaridevorans</name>
    <dbReference type="NCBI Taxonomy" id="171404"/>
    <lineage>
        <taxon>Bacteria</taxon>
        <taxon>Bacillati</taxon>
        <taxon>Bacillota</taxon>
        <taxon>Bacilli</taxon>
        <taxon>Bacillales</taxon>
        <taxon>Paenibacillaceae</taxon>
        <taxon>Paenibacillus</taxon>
    </lineage>
</organism>
<dbReference type="GO" id="GO:0043565">
    <property type="term" value="F:sequence-specific DNA binding"/>
    <property type="evidence" value="ECO:0007669"/>
    <property type="project" value="InterPro"/>
</dbReference>
<dbReference type="InterPro" id="IPR020449">
    <property type="entry name" value="Tscrpt_reg_AraC-type_HTH"/>
</dbReference>
<dbReference type="InterPro" id="IPR009057">
    <property type="entry name" value="Homeodomain-like_sf"/>
</dbReference>
<dbReference type="SUPFAM" id="SSF46689">
    <property type="entry name" value="Homeodomain-like"/>
    <property type="match status" value="1"/>
</dbReference>
<evidence type="ECO:0000256" key="3">
    <source>
        <dbReference type="ARBA" id="ARBA00022553"/>
    </source>
</evidence>
<evidence type="ECO:0000313" key="11">
    <source>
        <dbReference type="EMBL" id="GBG09729.1"/>
    </source>
</evidence>